<reference evidence="2" key="1">
    <citation type="journal article" date="2015" name="Nature">
        <title>Complex archaea that bridge the gap between prokaryotes and eukaryotes.</title>
        <authorList>
            <person name="Spang A."/>
            <person name="Saw J.H."/>
            <person name="Jorgensen S.L."/>
            <person name="Zaremba-Niedzwiedzka K."/>
            <person name="Martijn J."/>
            <person name="Lind A.E."/>
            <person name="van Eijk R."/>
            <person name="Schleper C."/>
            <person name="Guy L."/>
            <person name="Ettema T.J."/>
        </authorList>
    </citation>
    <scope>NUCLEOTIDE SEQUENCE</scope>
</reference>
<sequence length="112" mass="11673">MKRMITLTAMIATGIVATTGMALAETDDAMEMAMFSEAQFDIQKALTVALDAMDGKIASIEFESEDGKAVYEAVAVAPDGAMTEILIDANDGTVIAQGPYGGDDDEEGDDNG</sequence>
<feature type="domain" description="PepSY" evidence="1">
    <location>
        <begin position="43"/>
        <end position="96"/>
    </location>
</feature>
<organism evidence="2">
    <name type="scientific">marine sediment metagenome</name>
    <dbReference type="NCBI Taxonomy" id="412755"/>
    <lineage>
        <taxon>unclassified sequences</taxon>
        <taxon>metagenomes</taxon>
        <taxon>ecological metagenomes</taxon>
    </lineage>
</organism>
<evidence type="ECO:0000259" key="1">
    <source>
        <dbReference type="Pfam" id="PF03413"/>
    </source>
</evidence>
<dbReference type="Pfam" id="PF03413">
    <property type="entry name" value="PepSY"/>
    <property type="match status" value="1"/>
</dbReference>
<comment type="caution">
    <text evidence="2">The sequence shown here is derived from an EMBL/GenBank/DDBJ whole genome shotgun (WGS) entry which is preliminary data.</text>
</comment>
<name>A0A0F9GZW9_9ZZZZ</name>
<dbReference type="AlphaFoldDB" id="A0A0F9GZW9"/>
<gene>
    <name evidence="2" type="ORF">LCGC14_2060330</name>
</gene>
<accession>A0A0F9GZW9</accession>
<protein>
    <recommendedName>
        <fullName evidence="1">PepSY domain-containing protein</fullName>
    </recommendedName>
</protein>
<dbReference type="EMBL" id="LAZR01024512">
    <property type="protein sequence ID" value="KKL74895.1"/>
    <property type="molecule type" value="Genomic_DNA"/>
</dbReference>
<dbReference type="Gene3D" id="3.10.450.40">
    <property type="match status" value="1"/>
</dbReference>
<dbReference type="InterPro" id="IPR025711">
    <property type="entry name" value="PepSY"/>
</dbReference>
<evidence type="ECO:0000313" key="2">
    <source>
        <dbReference type="EMBL" id="KKL74895.1"/>
    </source>
</evidence>
<proteinExistence type="predicted"/>